<gene>
    <name evidence="6 9" type="primary">nusB</name>
    <name evidence="9" type="ORF">V5E97_21535</name>
</gene>
<dbReference type="AlphaFoldDB" id="A0AAU7C727"/>
<evidence type="ECO:0000259" key="8">
    <source>
        <dbReference type="Pfam" id="PF01029"/>
    </source>
</evidence>
<protein>
    <recommendedName>
        <fullName evidence="6">Transcription antitermination protein NusB</fullName>
    </recommendedName>
    <alternativeName>
        <fullName evidence="6">Antitermination factor NusB</fullName>
    </alternativeName>
</protein>
<dbReference type="InterPro" id="IPR006027">
    <property type="entry name" value="NusB_RsmB_TIM44"/>
</dbReference>
<keyword evidence="2 6" id="KW-0889">Transcription antitermination</keyword>
<sequence length="217" mass="23737">MTRRTRGREIALQVLYQTEQNPGLAPQEIRRFVERRLRGDKKLCEFAEALIAGVHANQPRIDELISAVAENWRLDRMAAIDRNILRLGAFELLYCDEVPTKVAINESLELAKRYSTAQSSRFVNGILDRLQAAELASRAAPVVAPEPAPRETTTVESSPAQTETLVSPEAVTPPLAESSPEAGPSGAEIADSPVVPAPEEPKTQEDEPPVDPKPIAE</sequence>
<feature type="compositionally biased region" description="Polar residues" evidence="7">
    <location>
        <begin position="152"/>
        <end position="165"/>
    </location>
</feature>
<dbReference type="InterPro" id="IPR011605">
    <property type="entry name" value="NusB_fam"/>
</dbReference>
<evidence type="ECO:0000256" key="2">
    <source>
        <dbReference type="ARBA" id="ARBA00022814"/>
    </source>
</evidence>
<organism evidence="9">
    <name type="scientific">Singulisphaera sp. Ch08</name>
    <dbReference type="NCBI Taxonomy" id="3120278"/>
    <lineage>
        <taxon>Bacteria</taxon>
        <taxon>Pseudomonadati</taxon>
        <taxon>Planctomycetota</taxon>
        <taxon>Planctomycetia</taxon>
        <taxon>Isosphaerales</taxon>
        <taxon>Isosphaeraceae</taxon>
        <taxon>Singulisphaera</taxon>
    </lineage>
</organism>
<dbReference type="GO" id="GO:0005829">
    <property type="term" value="C:cytosol"/>
    <property type="evidence" value="ECO:0007669"/>
    <property type="project" value="TreeGrafter"/>
</dbReference>
<dbReference type="InterPro" id="IPR035926">
    <property type="entry name" value="NusB-like_sf"/>
</dbReference>
<comment type="similarity">
    <text evidence="1 6">Belongs to the NusB family.</text>
</comment>
<evidence type="ECO:0000256" key="1">
    <source>
        <dbReference type="ARBA" id="ARBA00005952"/>
    </source>
</evidence>
<reference evidence="9" key="1">
    <citation type="submission" date="2024-05" db="EMBL/GenBank/DDBJ databases">
        <title>Planctomycetes of the genus Singulisphaera possess chitinolytic capabilities.</title>
        <authorList>
            <person name="Ivanova A."/>
        </authorList>
    </citation>
    <scope>NUCLEOTIDE SEQUENCE</scope>
    <source>
        <strain evidence="9">Ch08T</strain>
    </source>
</reference>
<evidence type="ECO:0000256" key="6">
    <source>
        <dbReference type="HAMAP-Rule" id="MF_00073"/>
    </source>
</evidence>
<evidence type="ECO:0000256" key="4">
    <source>
        <dbReference type="ARBA" id="ARBA00023015"/>
    </source>
</evidence>
<dbReference type="RefSeq" id="WP_406693617.1">
    <property type="nucleotide sequence ID" value="NZ_CP155447.1"/>
</dbReference>
<keyword evidence="4 6" id="KW-0805">Transcription regulation</keyword>
<comment type="function">
    <text evidence="6">Involved in transcription antitermination. Required for transcription of ribosomal RNA (rRNA) genes. Binds specifically to the boxA antiterminator sequence of the ribosomal RNA (rrn) operons.</text>
</comment>
<feature type="domain" description="NusB/RsmB/TIM44" evidence="8">
    <location>
        <begin position="7"/>
        <end position="131"/>
    </location>
</feature>
<dbReference type="SUPFAM" id="SSF48013">
    <property type="entry name" value="NusB-like"/>
    <property type="match status" value="1"/>
</dbReference>
<evidence type="ECO:0000313" key="9">
    <source>
        <dbReference type="EMBL" id="XBH00935.1"/>
    </source>
</evidence>
<dbReference type="GO" id="GO:0031564">
    <property type="term" value="P:transcription antitermination"/>
    <property type="evidence" value="ECO:0007669"/>
    <property type="project" value="UniProtKB-KW"/>
</dbReference>
<dbReference type="NCBIfam" id="TIGR01951">
    <property type="entry name" value="nusB"/>
    <property type="match status" value="1"/>
</dbReference>
<dbReference type="HAMAP" id="MF_00073">
    <property type="entry name" value="NusB"/>
    <property type="match status" value="1"/>
</dbReference>
<keyword evidence="3 6" id="KW-0694">RNA-binding</keyword>
<evidence type="ECO:0000256" key="7">
    <source>
        <dbReference type="SAM" id="MobiDB-lite"/>
    </source>
</evidence>
<name>A0AAU7C727_9BACT</name>
<evidence type="ECO:0000256" key="3">
    <source>
        <dbReference type="ARBA" id="ARBA00022884"/>
    </source>
</evidence>
<dbReference type="GO" id="GO:0003723">
    <property type="term" value="F:RNA binding"/>
    <property type="evidence" value="ECO:0007669"/>
    <property type="project" value="UniProtKB-UniRule"/>
</dbReference>
<keyword evidence="5 6" id="KW-0804">Transcription</keyword>
<evidence type="ECO:0000256" key="5">
    <source>
        <dbReference type="ARBA" id="ARBA00023163"/>
    </source>
</evidence>
<dbReference type="GO" id="GO:0006353">
    <property type="term" value="P:DNA-templated transcription termination"/>
    <property type="evidence" value="ECO:0007669"/>
    <property type="project" value="UniProtKB-UniRule"/>
</dbReference>
<dbReference type="Pfam" id="PF01029">
    <property type="entry name" value="NusB"/>
    <property type="match status" value="1"/>
</dbReference>
<dbReference type="PANTHER" id="PTHR11078:SF3">
    <property type="entry name" value="ANTITERMINATION NUSB DOMAIN-CONTAINING PROTEIN"/>
    <property type="match status" value="1"/>
</dbReference>
<dbReference type="EMBL" id="CP155447">
    <property type="protein sequence ID" value="XBH00935.1"/>
    <property type="molecule type" value="Genomic_DNA"/>
</dbReference>
<feature type="region of interest" description="Disordered" evidence="7">
    <location>
        <begin position="138"/>
        <end position="217"/>
    </location>
</feature>
<dbReference type="CDD" id="cd00619">
    <property type="entry name" value="Terminator_NusB"/>
    <property type="match status" value="1"/>
</dbReference>
<dbReference type="Gene3D" id="1.10.940.10">
    <property type="entry name" value="NusB-like"/>
    <property type="match status" value="1"/>
</dbReference>
<dbReference type="PANTHER" id="PTHR11078">
    <property type="entry name" value="N UTILIZATION SUBSTANCE PROTEIN B-RELATED"/>
    <property type="match status" value="1"/>
</dbReference>
<proteinExistence type="inferred from homology"/>
<accession>A0AAU7C727</accession>